<dbReference type="OrthoDB" id="3267160at2"/>
<evidence type="ECO:0008006" key="4">
    <source>
        <dbReference type="Google" id="ProtNLM"/>
    </source>
</evidence>
<dbReference type="InterPro" id="IPR019675">
    <property type="entry name" value="DUF2550"/>
</dbReference>
<reference evidence="2 3" key="1">
    <citation type="submission" date="2016-10" db="EMBL/GenBank/DDBJ databases">
        <title>Actinomyces aegypiusis sp. nov., isolated from the Aegypius monachus in Qinghai Tibet Plateau China.</title>
        <authorList>
            <person name="Wang Y."/>
        </authorList>
    </citation>
    <scope>NUCLEOTIDE SEQUENCE [LARGE SCALE GENOMIC DNA]</scope>
    <source>
        <strain evidence="2 3">VUL4_3</strain>
    </source>
</reference>
<organism evidence="2 3">
    <name type="scientific">Boudabousia tangfeifanii</name>
    <dbReference type="NCBI Taxonomy" id="1912795"/>
    <lineage>
        <taxon>Bacteria</taxon>
        <taxon>Bacillati</taxon>
        <taxon>Actinomycetota</taxon>
        <taxon>Actinomycetes</taxon>
        <taxon>Actinomycetales</taxon>
        <taxon>Actinomycetaceae</taxon>
        <taxon>Boudabousia</taxon>
    </lineage>
</organism>
<proteinExistence type="predicted"/>
<keyword evidence="1" id="KW-0472">Membrane</keyword>
<dbReference type="KEGG" id="avu:BK816_03695"/>
<evidence type="ECO:0000313" key="2">
    <source>
        <dbReference type="EMBL" id="AOZ72510.1"/>
    </source>
</evidence>
<evidence type="ECO:0000313" key="3">
    <source>
        <dbReference type="Proteomes" id="UP000176288"/>
    </source>
</evidence>
<accession>A0A1D9MK10</accession>
<keyword evidence="1" id="KW-0812">Transmembrane</keyword>
<sequence length="136" mass="15221">MGKLAITGLVFGSLLVVLLILGAIYIYRVRHIAHRVGAFELAIRPNTSEEWTSGVGVYSANQLDWHRTVSLSFKPRRTYVRGGFSLGKPIWREGGKVVEIEVTDRYGSRFFAMHDSSYDGLVSWMESAPPKADLFA</sequence>
<dbReference type="Pfam" id="PF10739">
    <property type="entry name" value="DUF2550"/>
    <property type="match status" value="1"/>
</dbReference>
<dbReference type="Proteomes" id="UP000176288">
    <property type="component" value="Chromosome"/>
</dbReference>
<evidence type="ECO:0000256" key="1">
    <source>
        <dbReference type="SAM" id="Phobius"/>
    </source>
</evidence>
<protein>
    <recommendedName>
        <fullName evidence="4">DUF2550 domain-containing protein</fullName>
    </recommendedName>
</protein>
<dbReference type="AlphaFoldDB" id="A0A1D9MK10"/>
<dbReference type="RefSeq" id="WP_071163976.1">
    <property type="nucleotide sequence ID" value="NZ_CP017812.1"/>
</dbReference>
<dbReference type="EMBL" id="CP017812">
    <property type="protein sequence ID" value="AOZ72510.1"/>
    <property type="molecule type" value="Genomic_DNA"/>
</dbReference>
<dbReference type="STRING" id="1912795.BK816_03695"/>
<keyword evidence="3" id="KW-1185">Reference proteome</keyword>
<name>A0A1D9MK10_9ACTO</name>
<gene>
    <name evidence="2" type="ORF">BK816_03695</name>
</gene>
<feature type="transmembrane region" description="Helical" evidence="1">
    <location>
        <begin position="6"/>
        <end position="27"/>
    </location>
</feature>
<keyword evidence="1" id="KW-1133">Transmembrane helix</keyword>